<dbReference type="EMBL" id="WUMK01000002">
    <property type="protein sequence ID" value="MXN44643.1"/>
    <property type="molecule type" value="Genomic_DNA"/>
</dbReference>
<evidence type="ECO:0000256" key="1">
    <source>
        <dbReference type="SAM" id="MobiDB-lite"/>
    </source>
</evidence>
<evidence type="ECO:0000313" key="2">
    <source>
        <dbReference type="EMBL" id="MXN44643.1"/>
    </source>
</evidence>
<organism evidence="2 3">
    <name type="scientific">Shinella kummerowiae</name>
    <dbReference type="NCBI Taxonomy" id="417745"/>
    <lineage>
        <taxon>Bacteria</taxon>
        <taxon>Pseudomonadati</taxon>
        <taxon>Pseudomonadota</taxon>
        <taxon>Alphaproteobacteria</taxon>
        <taxon>Hyphomicrobiales</taxon>
        <taxon>Rhizobiaceae</taxon>
        <taxon>Shinella</taxon>
    </lineage>
</organism>
<accession>A0A6N8S7E1</accession>
<dbReference type="Proteomes" id="UP000435802">
    <property type="component" value="Unassembled WGS sequence"/>
</dbReference>
<protein>
    <submittedName>
        <fullName evidence="2">Uncharacterized protein</fullName>
    </submittedName>
</protein>
<comment type="caution">
    <text evidence="2">The sequence shown here is derived from an EMBL/GenBank/DDBJ whole genome shotgun (WGS) entry which is preliminary data.</text>
</comment>
<gene>
    <name evidence="2" type="ORF">GR138_05545</name>
</gene>
<proteinExistence type="predicted"/>
<evidence type="ECO:0000313" key="3">
    <source>
        <dbReference type="Proteomes" id="UP000435802"/>
    </source>
</evidence>
<keyword evidence="3" id="KW-1185">Reference proteome</keyword>
<dbReference type="AlphaFoldDB" id="A0A6N8S7E1"/>
<dbReference type="OrthoDB" id="8420263at2"/>
<feature type="region of interest" description="Disordered" evidence="1">
    <location>
        <begin position="1"/>
        <end position="28"/>
    </location>
</feature>
<sequence length="253" mass="30512">MQPHQFTPAQKAKIKKREERRRRERQRRADEYRRRIERLRRLIEDARKRRQRLMLLLLLAILAMQETILATFRRSHIDWPDPNPKRDWTPDPRNDYAPAPDNDDYCDGYSYEQWTRMLNERGIKLSRKAELQGAWEADPEREFFPERYQLWGHKPYIGQLMYDLAAPYWRADAFAAIKLLTPVETHKYLDEAYATDPSDLRQCLADRDSDIVQAFQNRAILWEERKRREAEETKRDKELSRKSDGDQGIPRPN</sequence>
<dbReference type="RefSeq" id="WP_160857622.1">
    <property type="nucleotide sequence ID" value="NZ_WUMK01000002.1"/>
</dbReference>
<name>A0A6N8S7E1_9HYPH</name>
<feature type="region of interest" description="Disordered" evidence="1">
    <location>
        <begin position="80"/>
        <end position="101"/>
    </location>
</feature>
<feature type="compositionally biased region" description="Basic and acidic residues" evidence="1">
    <location>
        <begin position="226"/>
        <end position="245"/>
    </location>
</feature>
<feature type="compositionally biased region" description="Basic residues" evidence="1">
    <location>
        <begin position="12"/>
        <end position="26"/>
    </location>
</feature>
<feature type="region of interest" description="Disordered" evidence="1">
    <location>
        <begin position="226"/>
        <end position="253"/>
    </location>
</feature>
<feature type="compositionally biased region" description="Basic and acidic residues" evidence="1">
    <location>
        <begin position="80"/>
        <end position="94"/>
    </location>
</feature>
<reference evidence="2 3" key="1">
    <citation type="submission" date="2019-12" db="EMBL/GenBank/DDBJ databases">
        <title>Shinella kummerowiae sp. nov., a symbiotic bacterium isolated from root nodules of the herbal legume Kummerowia stipulacea.</title>
        <authorList>
            <person name="Gao J."/>
        </authorList>
    </citation>
    <scope>NUCLEOTIDE SEQUENCE [LARGE SCALE GENOMIC DNA]</scope>
    <source>
        <strain evidence="2 3">CCBAU 25048</strain>
    </source>
</reference>